<sequence>MVLVAAALNRQRGVPSSLPPANGVGT</sequence>
<dbReference type="Proteomes" id="UP000265520">
    <property type="component" value="Unassembled WGS sequence"/>
</dbReference>
<protein>
    <submittedName>
        <fullName evidence="1">Uncharacterized protein</fullName>
    </submittedName>
</protein>
<accession>A0A392SLR9</accession>
<evidence type="ECO:0000313" key="1">
    <source>
        <dbReference type="EMBL" id="MCI48880.1"/>
    </source>
</evidence>
<organism evidence="1 2">
    <name type="scientific">Trifolium medium</name>
    <dbReference type="NCBI Taxonomy" id="97028"/>
    <lineage>
        <taxon>Eukaryota</taxon>
        <taxon>Viridiplantae</taxon>
        <taxon>Streptophyta</taxon>
        <taxon>Embryophyta</taxon>
        <taxon>Tracheophyta</taxon>
        <taxon>Spermatophyta</taxon>
        <taxon>Magnoliopsida</taxon>
        <taxon>eudicotyledons</taxon>
        <taxon>Gunneridae</taxon>
        <taxon>Pentapetalae</taxon>
        <taxon>rosids</taxon>
        <taxon>fabids</taxon>
        <taxon>Fabales</taxon>
        <taxon>Fabaceae</taxon>
        <taxon>Papilionoideae</taxon>
        <taxon>50 kb inversion clade</taxon>
        <taxon>NPAAA clade</taxon>
        <taxon>Hologalegina</taxon>
        <taxon>IRL clade</taxon>
        <taxon>Trifolieae</taxon>
        <taxon>Trifolium</taxon>
    </lineage>
</organism>
<comment type="caution">
    <text evidence="1">The sequence shown here is derived from an EMBL/GenBank/DDBJ whole genome shotgun (WGS) entry which is preliminary data.</text>
</comment>
<reference evidence="1 2" key="1">
    <citation type="journal article" date="2018" name="Front. Plant Sci.">
        <title>Red Clover (Trifolium pratense) and Zigzag Clover (T. medium) - A Picture of Genomic Similarities and Differences.</title>
        <authorList>
            <person name="Dluhosova J."/>
            <person name="Istvanek J."/>
            <person name="Nedelnik J."/>
            <person name="Repkova J."/>
        </authorList>
    </citation>
    <scope>NUCLEOTIDE SEQUENCE [LARGE SCALE GENOMIC DNA]</scope>
    <source>
        <strain evidence="2">cv. 10/8</strain>
        <tissue evidence="1">Leaf</tissue>
    </source>
</reference>
<proteinExistence type="predicted"/>
<dbReference type="EMBL" id="LXQA010392801">
    <property type="protein sequence ID" value="MCI48880.1"/>
    <property type="molecule type" value="Genomic_DNA"/>
</dbReference>
<name>A0A392SLR9_9FABA</name>
<evidence type="ECO:0000313" key="2">
    <source>
        <dbReference type="Proteomes" id="UP000265520"/>
    </source>
</evidence>
<keyword evidence="2" id="KW-1185">Reference proteome</keyword>
<dbReference type="AlphaFoldDB" id="A0A392SLR9"/>
<feature type="non-terminal residue" evidence="1">
    <location>
        <position position="26"/>
    </location>
</feature>